<dbReference type="PROSITE" id="PS00372">
    <property type="entry name" value="PTS_EIIA_TYPE_2_HIS"/>
    <property type="match status" value="1"/>
</dbReference>
<dbReference type="PANTHER" id="PTHR47738:SF1">
    <property type="entry name" value="NITROGEN REGULATORY PROTEIN"/>
    <property type="match status" value="1"/>
</dbReference>
<reference evidence="2 3" key="1">
    <citation type="submission" date="2010-01" db="EMBL/GenBank/DDBJ databases">
        <authorList>
            <person name="Weinstock G."/>
            <person name="Sodergren E."/>
            <person name="Clifton S."/>
            <person name="Fulton L."/>
            <person name="Fulton B."/>
            <person name="Courtney L."/>
            <person name="Fronick C."/>
            <person name="Harrison M."/>
            <person name="Strong C."/>
            <person name="Farmer C."/>
            <person name="Delahaunty K."/>
            <person name="Markovic C."/>
            <person name="Hall O."/>
            <person name="Minx P."/>
            <person name="Tomlinson C."/>
            <person name="Mitreva M."/>
            <person name="Nelson J."/>
            <person name="Hou S."/>
            <person name="Wollam A."/>
            <person name="Pepin K.H."/>
            <person name="Johnson M."/>
            <person name="Bhonagiri V."/>
            <person name="Nash W.E."/>
            <person name="Warren W."/>
            <person name="Chinwalla A."/>
            <person name="Mardis E.R."/>
            <person name="Wilson R.K."/>
        </authorList>
    </citation>
    <scope>NUCLEOTIDE SEQUENCE [LARGE SCALE GENOMIC DNA]</scope>
    <source>
        <strain evidence="2 3">NJ9703</strain>
    </source>
</reference>
<dbReference type="Gene3D" id="3.40.930.10">
    <property type="entry name" value="Mannitol-specific EII, Chain A"/>
    <property type="match status" value="1"/>
</dbReference>
<evidence type="ECO:0000313" key="2">
    <source>
        <dbReference type="EMBL" id="EFC52035.1"/>
    </source>
</evidence>
<dbReference type="GO" id="GO:0008982">
    <property type="term" value="F:protein-N(PI)-phosphohistidine-sugar phosphotransferase activity"/>
    <property type="evidence" value="ECO:0007669"/>
    <property type="project" value="InterPro"/>
</dbReference>
<dbReference type="AlphaFoldDB" id="A0A9W5IQU7"/>
<dbReference type="GO" id="GO:0030295">
    <property type="term" value="F:protein kinase activator activity"/>
    <property type="evidence" value="ECO:0007669"/>
    <property type="project" value="TreeGrafter"/>
</dbReference>
<name>A0A9W5IQU7_NEISU</name>
<organism evidence="2 3">
    <name type="scientific">Neisseria subflava NJ9703</name>
    <dbReference type="NCBI Taxonomy" id="546268"/>
    <lineage>
        <taxon>Bacteria</taxon>
        <taxon>Pseudomonadati</taxon>
        <taxon>Pseudomonadota</taxon>
        <taxon>Betaproteobacteria</taxon>
        <taxon>Neisseriales</taxon>
        <taxon>Neisseriaceae</taxon>
        <taxon>Neisseria</taxon>
    </lineage>
</organism>
<sequence>MENVSRASVNYAFRIEICTDNRYNPIVLRHLKEIHMSLIGEILPLSHIVLDLEVSSKKRLFEEAAQLLENEAELPNTNVFDCLFAREKLGSTGLGQGVAIPHGRHACVKKATGAFIRTKEPVAFDAPDGKPVSLIFILLVPENATGEHLEVLSKLAGRFSQKAIREALMAATSAEEVRTLLTEE</sequence>
<dbReference type="SUPFAM" id="SSF55804">
    <property type="entry name" value="Phoshotransferase/anion transport protein"/>
    <property type="match status" value="1"/>
</dbReference>
<dbReference type="NCBIfam" id="TIGR01419">
    <property type="entry name" value="nitro_reg_IIA"/>
    <property type="match status" value="1"/>
</dbReference>
<dbReference type="GO" id="GO:0009401">
    <property type="term" value="P:phosphoenolpyruvate-dependent sugar phosphotransferase system"/>
    <property type="evidence" value="ECO:0007669"/>
    <property type="project" value="InterPro"/>
</dbReference>
<feature type="domain" description="PTS EIIA type-2" evidence="1">
    <location>
        <begin position="41"/>
        <end position="184"/>
    </location>
</feature>
<proteinExistence type="predicted"/>
<evidence type="ECO:0000259" key="1">
    <source>
        <dbReference type="PROSITE" id="PS51094"/>
    </source>
</evidence>
<comment type="caution">
    <text evidence="2">The sequence shown here is derived from an EMBL/GenBank/DDBJ whole genome shotgun (WGS) entry which is preliminary data.</text>
</comment>
<gene>
    <name evidence="2" type="primary">ptsN</name>
    <name evidence="2" type="ORF">NEISUBOT_04438</name>
</gene>
<dbReference type="InterPro" id="IPR051541">
    <property type="entry name" value="PTS_SugarTrans_NitroReg"/>
</dbReference>
<evidence type="ECO:0000313" key="3">
    <source>
        <dbReference type="Proteomes" id="UP000004621"/>
    </source>
</evidence>
<dbReference type="PROSITE" id="PS51094">
    <property type="entry name" value="PTS_EIIA_TYPE_2"/>
    <property type="match status" value="1"/>
</dbReference>
<dbReference type="PANTHER" id="PTHR47738">
    <property type="entry name" value="PTS SYSTEM FRUCTOSE-LIKE EIIA COMPONENT-RELATED"/>
    <property type="match status" value="1"/>
</dbReference>
<accession>A0A9W5IQU7</accession>
<dbReference type="InterPro" id="IPR002178">
    <property type="entry name" value="PTS_EIIA_type-2_dom"/>
</dbReference>
<dbReference type="EMBL" id="ACEO02000006">
    <property type="protein sequence ID" value="EFC52035.1"/>
    <property type="molecule type" value="Genomic_DNA"/>
</dbReference>
<dbReference type="Proteomes" id="UP000004621">
    <property type="component" value="Unassembled WGS sequence"/>
</dbReference>
<dbReference type="CDD" id="cd00211">
    <property type="entry name" value="PTS_IIA_fru"/>
    <property type="match status" value="1"/>
</dbReference>
<dbReference type="InterPro" id="IPR006320">
    <property type="entry name" value="PTS_Nitro_regul"/>
</dbReference>
<dbReference type="InterPro" id="IPR016152">
    <property type="entry name" value="PTrfase/Anion_transptr"/>
</dbReference>
<protein>
    <submittedName>
        <fullName evidence="2">PTS IIA-like nitrogen-regulatory protein PtsN</fullName>
    </submittedName>
</protein>
<dbReference type="Pfam" id="PF00359">
    <property type="entry name" value="PTS_EIIA_2"/>
    <property type="match status" value="1"/>
</dbReference>